<feature type="compositionally biased region" description="Low complexity" evidence="1">
    <location>
        <begin position="210"/>
        <end position="228"/>
    </location>
</feature>
<dbReference type="RefSeq" id="XP_025545997.1">
    <property type="nucleotide sequence ID" value="XM_025697399.1"/>
</dbReference>
<accession>A0A395HH74</accession>
<protein>
    <submittedName>
        <fullName evidence="2">Uncharacterized protein</fullName>
    </submittedName>
</protein>
<feature type="compositionally biased region" description="Basic and acidic residues" evidence="1">
    <location>
        <begin position="185"/>
        <end position="197"/>
    </location>
</feature>
<name>A0A395HH74_ASPHC</name>
<dbReference type="Proteomes" id="UP000248961">
    <property type="component" value="Unassembled WGS sequence"/>
</dbReference>
<reference evidence="2 3" key="1">
    <citation type="submission" date="2018-02" db="EMBL/GenBank/DDBJ databases">
        <title>The genomes of Aspergillus section Nigri reveals drivers in fungal speciation.</title>
        <authorList>
            <consortium name="DOE Joint Genome Institute"/>
            <person name="Vesth T.C."/>
            <person name="Nybo J."/>
            <person name="Theobald S."/>
            <person name="Brandl J."/>
            <person name="Frisvad J.C."/>
            <person name="Nielsen K.F."/>
            <person name="Lyhne E.K."/>
            <person name="Kogle M.E."/>
            <person name="Kuo A."/>
            <person name="Riley R."/>
            <person name="Clum A."/>
            <person name="Nolan M."/>
            <person name="Lipzen A."/>
            <person name="Salamov A."/>
            <person name="Henrissat B."/>
            <person name="Wiebenga A."/>
            <person name="De vries R.P."/>
            <person name="Grigoriev I.V."/>
            <person name="Mortensen U.H."/>
            <person name="Andersen M.R."/>
            <person name="Baker S.E."/>
        </authorList>
    </citation>
    <scope>NUCLEOTIDE SEQUENCE [LARGE SCALE GENOMIC DNA]</scope>
    <source>
        <strain evidence="2 3">CBS 101889</strain>
    </source>
</reference>
<dbReference type="GeneID" id="37201688"/>
<dbReference type="EMBL" id="KZ824350">
    <property type="protein sequence ID" value="RAL06843.1"/>
    <property type="molecule type" value="Genomic_DNA"/>
</dbReference>
<proteinExistence type="predicted"/>
<dbReference type="AlphaFoldDB" id="A0A395HH74"/>
<dbReference type="VEuPathDB" id="FungiDB:BO97DRAFT_429872"/>
<evidence type="ECO:0000313" key="2">
    <source>
        <dbReference type="EMBL" id="RAL06843.1"/>
    </source>
</evidence>
<dbReference type="OrthoDB" id="4508069at2759"/>
<gene>
    <name evidence="2" type="ORF">BO97DRAFT_429872</name>
</gene>
<evidence type="ECO:0000256" key="1">
    <source>
        <dbReference type="SAM" id="MobiDB-lite"/>
    </source>
</evidence>
<feature type="region of interest" description="Disordered" evidence="1">
    <location>
        <begin position="1"/>
        <end position="59"/>
    </location>
</feature>
<evidence type="ECO:0000313" key="3">
    <source>
        <dbReference type="Proteomes" id="UP000248961"/>
    </source>
</evidence>
<sequence length="228" mass="25583">MPLFRKRRGPSAVLSRPDDQDKPAKTSHSIRAHLNGKKTWAAAHRGPTPALPNSSGPSIEQDTTTLVFIPSLSKPKQSLLWPNVNPPIDFLLCLNEKALEQQVLLNQPRQSTKMIDTSRTQSPPPLPANLAASLLPGYNDVSGSVIVDWNGYPHFLSPQEEQDRKLQLERAVEERMLGLPRRTDFAWERPCHQDHRQSPSLPRYTPGPKQQSQSRSPQSTSSHCSVRR</sequence>
<keyword evidence="3" id="KW-1185">Reference proteome</keyword>
<feature type="region of interest" description="Disordered" evidence="1">
    <location>
        <begin position="185"/>
        <end position="228"/>
    </location>
</feature>
<organism evidence="2 3">
    <name type="scientific">Aspergillus homomorphus (strain CBS 101889)</name>
    <dbReference type="NCBI Taxonomy" id="1450537"/>
    <lineage>
        <taxon>Eukaryota</taxon>
        <taxon>Fungi</taxon>
        <taxon>Dikarya</taxon>
        <taxon>Ascomycota</taxon>
        <taxon>Pezizomycotina</taxon>
        <taxon>Eurotiomycetes</taxon>
        <taxon>Eurotiomycetidae</taxon>
        <taxon>Eurotiales</taxon>
        <taxon>Aspergillaceae</taxon>
        <taxon>Aspergillus</taxon>
        <taxon>Aspergillus subgen. Circumdati</taxon>
    </lineage>
</organism>